<name>A0A1I1B314_9CLOT</name>
<keyword evidence="1" id="KW-0472">Membrane</keyword>
<evidence type="ECO:0000256" key="1">
    <source>
        <dbReference type="SAM" id="Phobius"/>
    </source>
</evidence>
<sequence length="216" mass="25807">MFKKCIYILGILNLYLLIITLTISITINFSFIYNYEIDKLNIVHSTNLPKETLYKNYKYLITYLNSPKSTELSIPDFKNSYNGEYHFKQVRLLVHTNYIVNIISLFISILFIIYSYKNNMLNKIKRPIMLSMTFPIILLLIFSLDFNWFFNFFHKILFNNSYWIFNTSTDPVITMLPEKFFMDIFSASLLIYEFICIFLLFLIIAPNIISEVCRKK</sequence>
<accession>A0A1I1B314</accession>
<keyword evidence="1" id="KW-1133">Transmembrane helix</keyword>
<feature type="transmembrane region" description="Helical" evidence="1">
    <location>
        <begin position="184"/>
        <end position="209"/>
    </location>
</feature>
<dbReference type="RefSeq" id="WP_090043167.1">
    <property type="nucleotide sequence ID" value="NZ_FOKI01000061.1"/>
</dbReference>
<feature type="transmembrane region" description="Helical" evidence="1">
    <location>
        <begin position="12"/>
        <end position="33"/>
    </location>
</feature>
<dbReference type="Proteomes" id="UP000198619">
    <property type="component" value="Unassembled WGS sequence"/>
</dbReference>
<feature type="transmembrane region" description="Helical" evidence="1">
    <location>
        <begin position="98"/>
        <end position="116"/>
    </location>
</feature>
<dbReference type="AlphaFoldDB" id="A0A1I1B314"/>
<dbReference type="Pfam" id="PF07314">
    <property type="entry name" value="Lit"/>
    <property type="match status" value="1"/>
</dbReference>
<keyword evidence="3" id="KW-1185">Reference proteome</keyword>
<organism evidence="2 3">
    <name type="scientific">Clostridium frigidicarnis</name>
    <dbReference type="NCBI Taxonomy" id="84698"/>
    <lineage>
        <taxon>Bacteria</taxon>
        <taxon>Bacillati</taxon>
        <taxon>Bacillota</taxon>
        <taxon>Clostridia</taxon>
        <taxon>Eubacteriales</taxon>
        <taxon>Clostridiaceae</taxon>
        <taxon>Clostridium</taxon>
    </lineage>
</organism>
<evidence type="ECO:0000313" key="2">
    <source>
        <dbReference type="EMBL" id="SFB44744.1"/>
    </source>
</evidence>
<gene>
    <name evidence="2" type="ORF">SAMN04488528_10613</name>
</gene>
<dbReference type="InterPro" id="IPR010178">
    <property type="entry name" value="Lit"/>
</dbReference>
<evidence type="ECO:0000313" key="3">
    <source>
        <dbReference type="Proteomes" id="UP000198619"/>
    </source>
</evidence>
<keyword evidence="1" id="KW-0812">Transmembrane</keyword>
<dbReference type="OrthoDB" id="9813051at2"/>
<dbReference type="STRING" id="84698.SAMN04488528_10613"/>
<dbReference type="NCBIfam" id="TIGR01906">
    <property type="entry name" value="integ_TIGR01906"/>
    <property type="match status" value="1"/>
</dbReference>
<reference evidence="2 3" key="1">
    <citation type="submission" date="2016-10" db="EMBL/GenBank/DDBJ databases">
        <authorList>
            <person name="de Groot N.N."/>
        </authorList>
    </citation>
    <scope>NUCLEOTIDE SEQUENCE [LARGE SCALE GENOMIC DNA]</scope>
    <source>
        <strain evidence="2 3">DSM 12271</strain>
    </source>
</reference>
<proteinExistence type="predicted"/>
<feature type="transmembrane region" description="Helical" evidence="1">
    <location>
        <begin position="128"/>
        <end position="150"/>
    </location>
</feature>
<protein>
    <submittedName>
        <fullName evidence="2">Integral membrane protein TIGR01906</fullName>
    </submittedName>
</protein>
<dbReference type="EMBL" id="FOKI01000061">
    <property type="protein sequence ID" value="SFB44744.1"/>
    <property type="molecule type" value="Genomic_DNA"/>
</dbReference>